<dbReference type="AlphaFoldDB" id="A0A834X2U2"/>
<evidence type="ECO:0000259" key="2">
    <source>
        <dbReference type="Pfam" id="PF01471"/>
    </source>
</evidence>
<dbReference type="Pfam" id="PF01471">
    <property type="entry name" value="PG_binding_1"/>
    <property type="match status" value="1"/>
</dbReference>
<evidence type="ECO:0000256" key="1">
    <source>
        <dbReference type="SAM" id="Coils"/>
    </source>
</evidence>
<evidence type="ECO:0000313" key="3">
    <source>
        <dbReference type="EMBL" id="KAF7837322.1"/>
    </source>
</evidence>
<comment type="caution">
    <text evidence="3">The sequence shown here is derived from an EMBL/GenBank/DDBJ whole genome shotgun (WGS) entry which is preliminary data.</text>
</comment>
<dbReference type="InterPro" id="IPR036410">
    <property type="entry name" value="HSP_DnaJ_Cys-rich_dom_sf"/>
</dbReference>
<dbReference type="EMBL" id="JAAIUW010000003">
    <property type="protein sequence ID" value="KAF7837322.1"/>
    <property type="molecule type" value="Genomic_DNA"/>
</dbReference>
<dbReference type="InterPro" id="IPR036366">
    <property type="entry name" value="PGBDSf"/>
</dbReference>
<feature type="coiled-coil region" evidence="1">
    <location>
        <begin position="81"/>
        <end position="108"/>
    </location>
</feature>
<organism evidence="3 4">
    <name type="scientific">Senna tora</name>
    <dbReference type="NCBI Taxonomy" id="362788"/>
    <lineage>
        <taxon>Eukaryota</taxon>
        <taxon>Viridiplantae</taxon>
        <taxon>Streptophyta</taxon>
        <taxon>Embryophyta</taxon>
        <taxon>Tracheophyta</taxon>
        <taxon>Spermatophyta</taxon>
        <taxon>Magnoliopsida</taxon>
        <taxon>eudicotyledons</taxon>
        <taxon>Gunneridae</taxon>
        <taxon>Pentapetalae</taxon>
        <taxon>rosids</taxon>
        <taxon>fabids</taxon>
        <taxon>Fabales</taxon>
        <taxon>Fabaceae</taxon>
        <taxon>Caesalpinioideae</taxon>
        <taxon>Cassia clade</taxon>
        <taxon>Senna</taxon>
    </lineage>
</organism>
<dbReference type="InterPro" id="IPR036365">
    <property type="entry name" value="PGBD-like_sf"/>
</dbReference>
<sequence>MSSPLPLVLNSTVPHKLYCLRSQPLSRFSPSLKPLSSLHLQFRTLLCHCSINPSQSDREEVRWLREEQRWLREEQRWLREEQRWARERDSLLREISDLKLQIQALERQILAPEVATSSASVSDAISNVTALLQVLKDKNSNLIAESGSSSRNMVLEEKRDEEEETVKEVVVEETITVLDRQEERRREKRTALRKGSEGEEVREMQEALLKLGFYSGEEDMEYSSFSSGTERAVKTWQAALGAPEDGIMTAELLERLYIEIRKKDTGSVDVKENSNTVLPKDVANGSPVASMTEISEIQQTVVGNGDTEVNVSHQRVFLLGENRWEEPSRLAASKGVDKSKNKDATTKCLQCRGEGRLLCTECDGTGEPNIEPQFLEWVDEGASCPYCDGLGYTICDSCAGKTIV</sequence>
<reference evidence="3" key="1">
    <citation type="submission" date="2020-09" db="EMBL/GenBank/DDBJ databases">
        <title>Genome-Enabled Discovery of Anthraquinone Biosynthesis in Senna tora.</title>
        <authorList>
            <person name="Kang S.-H."/>
            <person name="Pandey R.P."/>
            <person name="Lee C.-M."/>
            <person name="Sim J.-S."/>
            <person name="Jeong J.-T."/>
            <person name="Choi B.-S."/>
            <person name="Jung M."/>
            <person name="Ginzburg D."/>
            <person name="Zhao K."/>
            <person name="Won S.Y."/>
            <person name="Oh T.-J."/>
            <person name="Yu Y."/>
            <person name="Kim N.-H."/>
            <person name="Lee O.R."/>
            <person name="Lee T.-H."/>
            <person name="Bashyal P."/>
            <person name="Kim T.-S."/>
            <person name="Lee W.-H."/>
            <person name="Kawkins C."/>
            <person name="Kim C.-K."/>
            <person name="Kim J.S."/>
            <person name="Ahn B.O."/>
            <person name="Rhee S.Y."/>
            <person name="Sohng J.K."/>
        </authorList>
    </citation>
    <scope>NUCLEOTIDE SEQUENCE</scope>
    <source>
        <tissue evidence="3">Leaf</tissue>
    </source>
</reference>
<gene>
    <name evidence="3" type="ORF">G2W53_005804</name>
</gene>
<dbReference type="GO" id="GO:0009507">
    <property type="term" value="C:chloroplast"/>
    <property type="evidence" value="ECO:0007669"/>
    <property type="project" value="TreeGrafter"/>
</dbReference>
<dbReference type="Proteomes" id="UP000634136">
    <property type="component" value="Unassembled WGS sequence"/>
</dbReference>
<dbReference type="Gene3D" id="1.10.101.10">
    <property type="entry name" value="PGBD-like superfamily/PGBD"/>
    <property type="match status" value="1"/>
</dbReference>
<feature type="domain" description="Peptidoglycan binding-like" evidence="2">
    <location>
        <begin position="198"/>
        <end position="256"/>
    </location>
</feature>
<dbReference type="SUPFAM" id="SSF57938">
    <property type="entry name" value="DnaJ/Hsp40 cysteine-rich domain"/>
    <property type="match status" value="1"/>
</dbReference>
<dbReference type="GO" id="GO:0003756">
    <property type="term" value="F:protein disulfide isomerase activity"/>
    <property type="evidence" value="ECO:0007669"/>
    <property type="project" value="TreeGrafter"/>
</dbReference>
<accession>A0A834X2U2</accession>
<dbReference type="OrthoDB" id="1001489at2759"/>
<keyword evidence="4" id="KW-1185">Reference proteome</keyword>
<dbReference type="GO" id="GO:0009658">
    <property type="term" value="P:chloroplast organization"/>
    <property type="evidence" value="ECO:0007669"/>
    <property type="project" value="TreeGrafter"/>
</dbReference>
<dbReference type="SUPFAM" id="SSF47090">
    <property type="entry name" value="PGBD-like"/>
    <property type="match status" value="1"/>
</dbReference>
<evidence type="ECO:0000313" key="4">
    <source>
        <dbReference type="Proteomes" id="UP000634136"/>
    </source>
</evidence>
<protein>
    <submittedName>
        <fullName evidence="3">Protein disulfide isomerase pTAC5, chloroplastic isoform X1</fullName>
    </submittedName>
</protein>
<dbReference type="PANTHER" id="PTHR15852:SF16">
    <property type="entry name" value="PROTEIN DISULFIDE ISOMERASE PTAC5, CHLOROPLASTIC"/>
    <property type="match status" value="1"/>
</dbReference>
<keyword evidence="3" id="KW-0413">Isomerase</keyword>
<proteinExistence type="predicted"/>
<name>A0A834X2U2_9FABA</name>
<dbReference type="InterPro" id="IPR002477">
    <property type="entry name" value="Peptidoglycan-bd-like"/>
</dbReference>
<dbReference type="PANTHER" id="PTHR15852">
    <property type="entry name" value="PLASTID TRANSCRIPTIONALLY ACTIVE PROTEIN"/>
    <property type="match status" value="1"/>
</dbReference>
<keyword evidence="1" id="KW-0175">Coiled coil</keyword>